<comment type="caution">
    <text evidence="2">The sequence shown here is derived from an EMBL/GenBank/DDBJ whole genome shotgun (WGS) entry which is preliminary data.</text>
</comment>
<evidence type="ECO:0000313" key="3">
    <source>
        <dbReference type="Proteomes" id="UP001589750"/>
    </source>
</evidence>
<feature type="transmembrane region" description="Helical" evidence="1">
    <location>
        <begin position="57"/>
        <end position="77"/>
    </location>
</feature>
<organism evidence="2 3">
    <name type="scientific">Nocardioides plantarum</name>
    <dbReference type="NCBI Taxonomy" id="29299"/>
    <lineage>
        <taxon>Bacteria</taxon>
        <taxon>Bacillati</taxon>
        <taxon>Actinomycetota</taxon>
        <taxon>Actinomycetes</taxon>
        <taxon>Propionibacteriales</taxon>
        <taxon>Nocardioidaceae</taxon>
        <taxon>Nocardioides</taxon>
    </lineage>
</organism>
<proteinExistence type="predicted"/>
<keyword evidence="1" id="KW-0812">Transmembrane</keyword>
<protein>
    <submittedName>
        <fullName evidence="2">Uncharacterized protein</fullName>
    </submittedName>
</protein>
<name>A0ABV5K6H8_9ACTN</name>
<keyword evidence="1" id="KW-1133">Transmembrane helix</keyword>
<dbReference type="EMBL" id="JBHMDG010000004">
    <property type="protein sequence ID" value="MFB9312216.1"/>
    <property type="molecule type" value="Genomic_DNA"/>
</dbReference>
<dbReference type="Proteomes" id="UP001589750">
    <property type="component" value="Unassembled WGS sequence"/>
</dbReference>
<feature type="transmembrane region" description="Helical" evidence="1">
    <location>
        <begin position="20"/>
        <end position="45"/>
    </location>
</feature>
<sequence length="128" mass="12966">MIVSRSPRTRFVAFKSAGALWLVGASLGVGVSWLLVVPAAAYVLLGSAALASTAGRTARTATLLWAVAVVLVALAAIPSGVGAVLLGLVFGSLLFGVWFATGWLLVHAVGRDDVAARGGTSPPGDRVR</sequence>
<evidence type="ECO:0000256" key="1">
    <source>
        <dbReference type="SAM" id="Phobius"/>
    </source>
</evidence>
<feature type="transmembrane region" description="Helical" evidence="1">
    <location>
        <begin position="83"/>
        <end position="106"/>
    </location>
</feature>
<dbReference type="RefSeq" id="WP_140010524.1">
    <property type="nucleotide sequence ID" value="NZ_JBHMDG010000004.1"/>
</dbReference>
<accession>A0ABV5K6H8</accession>
<gene>
    <name evidence="2" type="ORF">ACFFRI_04085</name>
</gene>
<keyword evidence="1" id="KW-0472">Membrane</keyword>
<evidence type="ECO:0000313" key="2">
    <source>
        <dbReference type="EMBL" id="MFB9312216.1"/>
    </source>
</evidence>
<keyword evidence="3" id="KW-1185">Reference proteome</keyword>
<reference evidence="2 3" key="1">
    <citation type="submission" date="2024-09" db="EMBL/GenBank/DDBJ databases">
        <authorList>
            <person name="Sun Q."/>
            <person name="Mori K."/>
        </authorList>
    </citation>
    <scope>NUCLEOTIDE SEQUENCE [LARGE SCALE GENOMIC DNA]</scope>
    <source>
        <strain evidence="2 3">JCM 9626</strain>
    </source>
</reference>